<evidence type="ECO:0000259" key="4">
    <source>
        <dbReference type="Pfam" id="PF22725"/>
    </source>
</evidence>
<dbReference type="InterPro" id="IPR036291">
    <property type="entry name" value="NAD(P)-bd_dom_sf"/>
</dbReference>
<dbReference type="SUPFAM" id="SSF55347">
    <property type="entry name" value="Glyceraldehyde-3-phosphate dehydrogenase-like, C-terminal domain"/>
    <property type="match status" value="1"/>
</dbReference>
<proteinExistence type="inferred from homology"/>
<gene>
    <name evidence="5" type="ORF">CFIO01_13263</name>
</gene>
<dbReference type="KEGG" id="cfj:CFIO01_13263"/>
<dbReference type="GO" id="GO:0000166">
    <property type="term" value="F:nucleotide binding"/>
    <property type="evidence" value="ECO:0007669"/>
    <property type="project" value="InterPro"/>
</dbReference>
<evidence type="ECO:0000259" key="3">
    <source>
        <dbReference type="Pfam" id="PF01408"/>
    </source>
</evidence>
<name>A0A010RSE0_9PEZI</name>
<dbReference type="InterPro" id="IPR000683">
    <property type="entry name" value="Gfo/Idh/MocA-like_OxRdtase_N"/>
</dbReference>
<organism evidence="5 6">
    <name type="scientific">Colletotrichum fioriniae PJ7</name>
    <dbReference type="NCBI Taxonomy" id="1445577"/>
    <lineage>
        <taxon>Eukaryota</taxon>
        <taxon>Fungi</taxon>
        <taxon>Dikarya</taxon>
        <taxon>Ascomycota</taxon>
        <taxon>Pezizomycotina</taxon>
        <taxon>Sordariomycetes</taxon>
        <taxon>Hypocreomycetidae</taxon>
        <taxon>Glomerellales</taxon>
        <taxon>Glomerellaceae</taxon>
        <taxon>Colletotrichum</taxon>
        <taxon>Colletotrichum acutatum species complex</taxon>
    </lineage>
</organism>
<evidence type="ECO:0000256" key="2">
    <source>
        <dbReference type="ARBA" id="ARBA00023002"/>
    </source>
</evidence>
<dbReference type="Gene3D" id="3.30.360.10">
    <property type="entry name" value="Dihydrodipicolinate Reductase, domain 2"/>
    <property type="match status" value="1"/>
</dbReference>
<comment type="similarity">
    <text evidence="1">Belongs to the Gfo/Idh/MocA family.</text>
</comment>
<sequence length="351" mass="39067">MPRQKLRIAVAGLGRMGKRHAINFHVHTYDAQVVAVTSPVESEREWARQNIDGVSVYDDYESMLSDPRIEAVVVATVTAVHAEQTLAAIAKGYHVLCEKPLSLDFNIAQSVLDAYNNSLQVHPSQKVMCGFSRRFDASYREAHEKMTSGDWGNPVIFRSQTADLYDSSGFFLDYAKTSGGIFKDCSIHDIDLLLWFFVEKTNIKSLQAIGTNALHLGLSESNDRDNAVATLGLQGGKIATLYCTRIMAAGQEDTTEIICQKGSIRINMQGRKNHLEIHDAHGSRCELPQHYYERFKDAFITEASEFTACCLHDQPLPIELESSVRAIAIAHSLQQSLISGEKLVFAEDSRL</sequence>
<comment type="caution">
    <text evidence="5">The sequence shown here is derived from an EMBL/GenBank/DDBJ whole genome shotgun (WGS) entry which is preliminary data.</text>
</comment>
<evidence type="ECO:0000313" key="6">
    <source>
        <dbReference type="Proteomes" id="UP000020467"/>
    </source>
</evidence>
<keyword evidence="2" id="KW-0560">Oxidoreductase</keyword>
<dbReference type="STRING" id="1445577.A0A010RSE0"/>
<dbReference type="PANTHER" id="PTHR42840">
    <property type="entry name" value="NAD(P)-BINDING ROSSMANN-FOLD SUPERFAMILY PROTEIN-RELATED"/>
    <property type="match status" value="1"/>
</dbReference>
<dbReference type="EMBL" id="JARH01000248">
    <property type="protein sequence ID" value="EXF83406.1"/>
    <property type="molecule type" value="Genomic_DNA"/>
</dbReference>
<dbReference type="GO" id="GO:0005737">
    <property type="term" value="C:cytoplasm"/>
    <property type="evidence" value="ECO:0007669"/>
    <property type="project" value="TreeGrafter"/>
</dbReference>
<dbReference type="Proteomes" id="UP000020467">
    <property type="component" value="Unassembled WGS sequence"/>
</dbReference>
<dbReference type="GO" id="GO:0006740">
    <property type="term" value="P:NADPH regeneration"/>
    <property type="evidence" value="ECO:0007669"/>
    <property type="project" value="TreeGrafter"/>
</dbReference>
<dbReference type="InterPro" id="IPR055170">
    <property type="entry name" value="GFO_IDH_MocA-like_dom"/>
</dbReference>
<dbReference type="HOGENOM" id="CLU_023194_0_0_1"/>
<dbReference type="OrthoDB" id="446809at2759"/>
<dbReference type="eggNOG" id="KOG2741">
    <property type="taxonomic scope" value="Eukaryota"/>
</dbReference>
<feature type="domain" description="Gfo/Idh/MocA-like oxidoreductase N-terminal" evidence="3">
    <location>
        <begin position="6"/>
        <end position="115"/>
    </location>
</feature>
<evidence type="ECO:0000256" key="1">
    <source>
        <dbReference type="ARBA" id="ARBA00010928"/>
    </source>
</evidence>
<dbReference type="Gene3D" id="3.40.50.720">
    <property type="entry name" value="NAD(P)-binding Rossmann-like Domain"/>
    <property type="match status" value="1"/>
</dbReference>
<reference evidence="5 6" key="1">
    <citation type="submission" date="2014-02" db="EMBL/GenBank/DDBJ databases">
        <title>The genome sequence of Colletotrichum fioriniae PJ7.</title>
        <authorList>
            <person name="Baroncelli R."/>
            <person name="Thon M.R."/>
        </authorList>
    </citation>
    <scope>NUCLEOTIDE SEQUENCE [LARGE SCALE GENOMIC DNA]</scope>
    <source>
        <strain evidence="5 6">PJ7</strain>
    </source>
</reference>
<feature type="domain" description="GFO/IDH/MocA-like oxidoreductase" evidence="4">
    <location>
        <begin position="139"/>
        <end position="265"/>
    </location>
</feature>
<evidence type="ECO:0000313" key="5">
    <source>
        <dbReference type="EMBL" id="EXF83406.1"/>
    </source>
</evidence>
<dbReference type="AlphaFoldDB" id="A0A010RSE0"/>
<dbReference type="PANTHER" id="PTHR42840:SF3">
    <property type="entry name" value="BINDING ROSSMANN FOLD OXIDOREDUCTASE, PUTATIVE (AFU_ORTHOLOGUE AFUA_2G10240)-RELATED"/>
    <property type="match status" value="1"/>
</dbReference>
<dbReference type="GO" id="GO:0016491">
    <property type="term" value="F:oxidoreductase activity"/>
    <property type="evidence" value="ECO:0007669"/>
    <property type="project" value="UniProtKB-KW"/>
</dbReference>
<dbReference type="SUPFAM" id="SSF51735">
    <property type="entry name" value="NAD(P)-binding Rossmann-fold domains"/>
    <property type="match status" value="1"/>
</dbReference>
<protein>
    <submittedName>
        <fullName evidence="5">Myo-inositol 2-dehydrogenase</fullName>
    </submittedName>
</protein>
<dbReference type="Pfam" id="PF22725">
    <property type="entry name" value="GFO_IDH_MocA_C3"/>
    <property type="match status" value="1"/>
</dbReference>
<keyword evidence="6" id="KW-1185">Reference proteome</keyword>
<accession>A0A010RSE0</accession>
<dbReference type="Pfam" id="PF01408">
    <property type="entry name" value="GFO_IDH_MocA"/>
    <property type="match status" value="1"/>
</dbReference>